<dbReference type="Proteomes" id="UP000002878">
    <property type="component" value="Chromosome"/>
</dbReference>
<dbReference type="SMART" id="SM00823">
    <property type="entry name" value="PKS_PP"/>
    <property type="match status" value="3"/>
</dbReference>
<dbReference type="GO" id="GO:0017000">
    <property type="term" value="P:antibiotic biosynthetic process"/>
    <property type="evidence" value="ECO:0007669"/>
    <property type="project" value="UniProtKB-KW"/>
</dbReference>
<dbReference type="HOGENOM" id="CLU_000022_0_0_9"/>
<dbReference type="Pfam" id="PF00550">
    <property type="entry name" value="PP-binding"/>
    <property type="match status" value="3"/>
</dbReference>
<dbReference type="GO" id="GO:0008610">
    <property type="term" value="P:lipid biosynthetic process"/>
    <property type="evidence" value="ECO:0007669"/>
    <property type="project" value="UniProtKB-ARBA"/>
</dbReference>
<accession>I2C187</accession>
<reference evidence="8 9" key="1">
    <citation type="journal article" date="2012" name="J. Biotechnol.">
        <title>Genome sequence of the plant growth promoting strain Bacillus amyloliquefaciens subsp. plantarum B9601-Y2 and expression of mersacidin and other secondary metabolites.</title>
        <authorList>
            <person name="He P."/>
            <person name="Hao K."/>
            <person name="Blom J."/>
            <person name="Ruckert C."/>
            <person name="Vater J."/>
            <person name="Mao Z."/>
            <person name="Wu Y."/>
            <person name="Hou M."/>
            <person name="He P."/>
            <person name="He Y."/>
            <person name="Borriss R."/>
        </authorList>
    </citation>
    <scope>NUCLEOTIDE SEQUENCE [LARGE SCALE GENOMIC DNA]</scope>
    <source>
        <strain evidence="8">Y2</strain>
    </source>
</reference>
<dbReference type="CDD" id="cd12117">
    <property type="entry name" value="A_NRPS_Srf_like"/>
    <property type="match status" value="1"/>
</dbReference>
<dbReference type="RefSeq" id="WP_014416876.1">
    <property type="nucleotide sequence ID" value="NC_017061.1"/>
</dbReference>
<protein>
    <submittedName>
        <fullName evidence="8">Surfactin synthetase A</fullName>
    </submittedName>
</protein>
<dbReference type="FunFam" id="2.30.38.10:FF:000001">
    <property type="entry name" value="Non-ribosomal peptide synthetase PvdI"/>
    <property type="match status" value="2"/>
</dbReference>
<dbReference type="FunFam" id="1.10.1200.10:FF:000005">
    <property type="entry name" value="Nonribosomal peptide synthetase 1"/>
    <property type="match status" value="3"/>
</dbReference>
<dbReference type="SUPFAM" id="SSF56801">
    <property type="entry name" value="Acetyl-CoA synthetase-like"/>
    <property type="match status" value="3"/>
</dbReference>
<dbReference type="SUPFAM" id="SSF52777">
    <property type="entry name" value="CoA-dependent acyltransferases"/>
    <property type="match status" value="8"/>
</dbReference>
<keyword evidence="4" id="KW-0597">Phosphoprotein</keyword>
<dbReference type="GO" id="GO:0031177">
    <property type="term" value="F:phosphopantetheine binding"/>
    <property type="evidence" value="ECO:0007669"/>
    <property type="project" value="InterPro"/>
</dbReference>
<dbReference type="GO" id="GO:0044550">
    <property type="term" value="P:secondary metabolite biosynthetic process"/>
    <property type="evidence" value="ECO:0007669"/>
    <property type="project" value="UniProtKB-ARBA"/>
</dbReference>
<dbReference type="InterPro" id="IPR020845">
    <property type="entry name" value="AMP-binding_CS"/>
</dbReference>
<evidence type="ECO:0000256" key="5">
    <source>
        <dbReference type="ARBA" id="ARBA00022737"/>
    </source>
</evidence>
<dbReference type="GO" id="GO:0005829">
    <property type="term" value="C:cytosol"/>
    <property type="evidence" value="ECO:0007669"/>
    <property type="project" value="TreeGrafter"/>
</dbReference>
<dbReference type="InterPro" id="IPR020806">
    <property type="entry name" value="PKS_PP-bd"/>
</dbReference>
<comment type="similarity">
    <text evidence="2">Belongs to the ATP-dependent AMP-binding enzyme family.</text>
</comment>
<evidence type="ECO:0000259" key="7">
    <source>
        <dbReference type="PROSITE" id="PS50075"/>
    </source>
</evidence>
<dbReference type="InterPro" id="IPR010060">
    <property type="entry name" value="NRPS_synth"/>
</dbReference>
<dbReference type="NCBIfam" id="TIGR01720">
    <property type="entry name" value="NRPS-para261"/>
    <property type="match status" value="1"/>
</dbReference>
<organism evidence="8 9">
    <name type="scientific">Bacillus amyloliquefaciens (strain Y2)</name>
    <name type="common">Bacillus amyloliquefaciens subsp. plantarum (strain B9601-Y2)</name>
    <dbReference type="NCBI Taxonomy" id="1155777"/>
    <lineage>
        <taxon>Bacteria</taxon>
        <taxon>Bacillati</taxon>
        <taxon>Bacillota</taxon>
        <taxon>Bacilli</taxon>
        <taxon>Bacillales</taxon>
        <taxon>Bacillaceae</taxon>
        <taxon>Bacillus</taxon>
        <taxon>Bacillus amyloliquefaciens group</taxon>
    </lineage>
</organism>
<gene>
    <name evidence="8" type="primary">srfAA</name>
    <name evidence="8" type="ORF">MUS_0329</name>
</gene>
<name>I2C187_BACAY</name>
<dbReference type="KEGG" id="bya:BANAU_0307"/>
<dbReference type="PROSITE" id="PS00455">
    <property type="entry name" value="AMP_BINDING"/>
    <property type="match status" value="3"/>
</dbReference>
<dbReference type="InterPro" id="IPR045851">
    <property type="entry name" value="AMP-bd_C_sf"/>
</dbReference>
<feature type="domain" description="Carrier" evidence="7">
    <location>
        <begin position="3039"/>
        <end position="3113"/>
    </location>
</feature>
<dbReference type="FunFam" id="3.40.50.12780:FF:000012">
    <property type="entry name" value="Non-ribosomal peptide synthetase"/>
    <property type="match status" value="2"/>
</dbReference>
<dbReference type="Gene3D" id="3.30.300.30">
    <property type="match status" value="3"/>
</dbReference>
<dbReference type="InterPro" id="IPR036736">
    <property type="entry name" value="ACP-like_sf"/>
</dbReference>
<dbReference type="PATRIC" id="fig|1126211.3.peg.318"/>
<dbReference type="Pfam" id="PF13193">
    <property type="entry name" value="AMP-binding_C"/>
    <property type="match status" value="3"/>
</dbReference>
<dbReference type="CDD" id="cd19531">
    <property type="entry name" value="LCL_NRPS-like"/>
    <property type="match status" value="2"/>
</dbReference>
<evidence type="ECO:0000256" key="3">
    <source>
        <dbReference type="ARBA" id="ARBA00022450"/>
    </source>
</evidence>
<evidence type="ECO:0000256" key="6">
    <source>
        <dbReference type="ARBA" id="ARBA00023194"/>
    </source>
</evidence>
<dbReference type="Gene3D" id="3.30.559.30">
    <property type="entry name" value="Nonribosomal peptide synthetase, condensation domain"/>
    <property type="match status" value="4"/>
</dbReference>
<keyword evidence="3" id="KW-0596">Phosphopantetheine</keyword>
<evidence type="ECO:0000256" key="4">
    <source>
        <dbReference type="ARBA" id="ARBA00022553"/>
    </source>
</evidence>
<keyword evidence="5" id="KW-0677">Repeat</keyword>
<dbReference type="GO" id="GO:0003824">
    <property type="term" value="F:catalytic activity"/>
    <property type="evidence" value="ECO:0007669"/>
    <property type="project" value="InterPro"/>
</dbReference>
<dbReference type="Gene3D" id="2.30.38.10">
    <property type="entry name" value="Luciferase, Domain 3"/>
    <property type="match status" value="3"/>
</dbReference>
<dbReference type="PROSITE" id="PS00012">
    <property type="entry name" value="PHOSPHOPANTETHEINE"/>
    <property type="match status" value="3"/>
</dbReference>
<dbReference type="InterPro" id="IPR000873">
    <property type="entry name" value="AMP-dep_synth/lig_dom"/>
</dbReference>
<dbReference type="InterPro" id="IPR006162">
    <property type="entry name" value="Ppantetheine_attach_site"/>
</dbReference>
<dbReference type="NCBIfam" id="TIGR01733">
    <property type="entry name" value="AA-adenyl-dom"/>
    <property type="match status" value="3"/>
</dbReference>
<comment type="cofactor">
    <cofactor evidence="1">
        <name>pantetheine 4'-phosphate</name>
        <dbReference type="ChEBI" id="CHEBI:47942"/>
    </cofactor>
</comment>
<dbReference type="CDD" id="cd19534">
    <property type="entry name" value="E_NRPS"/>
    <property type="match status" value="1"/>
</dbReference>
<dbReference type="InterPro" id="IPR025110">
    <property type="entry name" value="AMP-bd_C"/>
</dbReference>
<dbReference type="FunFam" id="3.40.50.980:FF:000001">
    <property type="entry name" value="Non-ribosomal peptide synthetase"/>
    <property type="match status" value="3"/>
</dbReference>
<evidence type="ECO:0000313" key="9">
    <source>
        <dbReference type="Proteomes" id="UP000002878"/>
    </source>
</evidence>
<dbReference type="InterPro" id="IPR001242">
    <property type="entry name" value="Condensation_dom"/>
</dbReference>
<dbReference type="KEGG" id="bqy:MUS_0329"/>
<dbReference type="Pfam" id="PF00501">
    <property type="entry name" value="AMP-binding"/>
    <property type="match status" value="3"/>
</dbReference>
<dbReference type="FunFam" id="3.30.300.30:FF:000010">
    <property type="entry name" value="Enterobactin synthetase component F"/>
    <property type="match status" value="2"/>
</dbReference>
<feature type="domain" description="Carrier" evidence="7">
    <location>
        <begin position="2010"/>
        <end position="2085"/>
    </location>
</feature>
<dbReference type="InterPro" id="IPR023213">
    <property type="entry name" value="CAT-like_dom_sf"/>
</dbReference>
<keyword evidence="6" id="KW-0045">Antibiotic biosynthesis</keyword>
<feature type="domain" description="Carrier" evidence="7">
    <location>
        <begin position="971"/>
        <end position="1046"/>
    </location>
</feature>
<evidence type="ECO:0000256" key="2">
    <source>
        <dbReference type="ARBA" id="ARBA00006432"/>
    </source>
</evidence>
<dbReference type="Gene3D" id="3.30.559.10">
    <property type="entry name" value="Chloramphenicol acetyltransferase-like domain"/>
    <property type="match status" value="4"/>
</dbReference>
<dbReference type="Gene3D" id="1.10.1200.10">
    <property type="entry name" value="ACP-like"/>
    <property type="match status" value="3"/>
</dbReference>
<dbReference type="NCBIfam" id="NF003417">
    <property type="entry name" value="PRK04813.1"/>
    <property type="match status" value="3"/>
</dbReference>
<evidence type="ECO:0000313" key="8">
    <source>
        <dbReference type="EMBL" id="AFJ60411.1"/>
    </source>
</evidence>
<dbReference type="FunFam" id="3.30.300.30:FF:000015">
    <property type="entry name" value="Nonribosomal peptide synthase SidD"/>
    <property type="match status" value="1"/>
</dbReference>
<evidence type="ECO:0000256" key="1">
    <source>
        <dbReference type="ARBA" id="ARBA00001957"/>
    </source>
</evidence>
<dbReference type="PROSITE" id="PS50075">
    <property type="entry name" value="CARRIER"/>
    <property type="match status" value="3"/>
</dbReference>
<dbReference type="PANTHER" id="PTHR45527:SF1">
    <property type="entry name" value="FATTY ACID SYNTHASE"/>
    <property type="match status" value="1"/>
</dbReference>
<dbReference type="EMBL" id="CP003332">
    <property type="protein sequence ID" value="AFJ60411.1"/>
    <property type="molecule type" value="Genomic_DNA"/>
</dbReference>
<dbReference type="Gene3D" id="3.40.50.980">
    <property type="match status" value="6"/>
</dbReference>
<dbReference type="InterPro" id="IPR010071">
    <property type="entry name" value="AA_adenyl_dom"/>
</dbReference>
<proteinExistence type="inferred from homology"/>
<dbReference type="Pfam" id="PF00668">
    <property type="entry name" value="Condensation"/>
    <property type="match status" value="4"/>
</dbReference>
<sequence length="3589" mass="402714">MEITFYPLTNAQKRIWYTEKFYPNTSISNLAGFGKLISEDGVQAHYVEKAIQEFVRRYESMRIRLRLDDEGEPVQYVSEYRPLSIGHTDIRQAGCSADELSKWGREEAGKPLALYDQDLFRFSVHTISENEVWFYANVHHIISDGISMTILGNAITDIYLELSGGTSEEQTEIPSFIEHVLTEQEYVQSKRFKKDRDFWNGQFETVPELVSLKRSQADAGLNAKRFSQEIPHDLYGRIHSFCEEHKVSVLSLFQSALITYLYKVTGRDDVVTGTFMGNRTNAKEKQMLGMFVSTVPVRTSVDGGQSFLEFVKGRMKDLMKILRHQKYPYNLLVNDLRASKSSLSRLFTVALEYQVMQWQKKENLSFLTDPIFSGSGTNDISIHVKERWDTGKLTIDFDYRSDIFKGEEIESVSERLITLIEDAISSPDRIIDELTLLSESEKERLLKRASGNPVNYRKEMTIPGLFEEKVKSLSDKPAVVYEGRTLSYRTLHEQSGRIAGRLLQAGISADSPVAVLLGRSERVIAAILGILKAGGAYVPIDPDFPADRIQYILEDSGAKAVLTEAGIQAPAADAERIDFDEAVQYETAADGVSTQSDRLAYIIYTSGTTGRPKGVMIEHRQVHHLVQSLQQEIYQCGEQTLRMALLAPFHFDASVKQIFASLLLGQTLYIVPKTTVTNGSALLDYYRQNRIEATDGTPAHLQMMVAAGDVSGIELSHMLIGGEGLSAAVAEQLMTLFHQSGRTPRLTNVYGPTETCVDASVHQMSADNGMNQQAAYVPIGKPLGNARLYILDKHQRLQPDGTAGELYIAGDGVGRGYLNLPDLTAEKFLQDPFNGSGRMYRTGDMARWLPDGTIEYIGREDDQVKVRGYRIELGEIETVLRKAPGAAQAVVLARPDQQGSLDVCAYIVQEKGTEFHPAEYREYVSKHLPDYMVPAYFTKTDEIPLTPSGKADRKKLFALDVQAVSSSEYAAPRNETEEMLTVIWQEVLGMDKAGIYDHFFESGGHSLKAMTLLTKIHKQMGVEIPLQYLFEHPTIAALADYAENRNEGPAFNAIEPAEKQASYPLSLAQQRTYIASQFEDAGVGYNMPAAAMIEGALDREKLERAFSALISRHEALRTSFQSEDGTPRQVIGEHVPFHIEMIEARGRTNEQVMKDFVRRFDLSEAPLFRIGLQTLGHNRHLLLFDMHHLISDGVSISIMLKELADIYGGNQLPELRIQYKDYAVWQAERAKEGYKKERAYWKEVFSGELPVLQLLPDYPRPQVQSFEGDRVSVKLSKMLRERLQKLAEKNGATLYMVLLSAYYTLLSKYSGQEDIIVGTPSAGRNHSDTEGLIGMFVNTLALRSSVKQGQTFAGLLGHVRKQVLDAFSHQDYPFEWLTEELNVPRDMSRHPIFDTMFSLQNASDGIPEIGNLTLALYETNFNIAKFDLTMQARETAEGIALDLDYCTKLFKRSTADRMLAHYVRLLERAAAQPDAKISEYDLLSEREALTQLQRFNPERTAYPKEQTIVQIFEEQARKNPDRTALQFEGETLSYQQLNERANRLARHILSVGGGGKTAAVLCERSMDMIVSIMAVLKAGSAYVPIDPEHPVQRIQHFFRDSGANVLMTQQSLKPLAEKAGFQGVIVLADDEASYEKDSRNPALPFDSKTIANLTYTSGTTGTPKGNIVTHANILRTVKNTNYLTVSEEDTVLGLSNYVFDAFMFDMFGSLLNGAKLVIVPKDTVLDMSRLSRVIKRENVSILMITTALFHLLVDMEPSCLTTLRKIMFGGERASVEHVKKALAAVGKGRLLHMYGPSESTVFATYHPVDVIEEDTLSVPIGKPVSNTEVFIMNSAGRIQPAGIAGELCVSGEGLVEGYYNRPELTEEKFVEHPFKEGERMYKTGDLARWLPNGDIEFIGRIDHQVKIRGQRIELGEIEHQLQSHDQIQECIVLAVDQGAGDKLLCAYVVGLREISSRELREHTAKDLPAYMIPSVFIQLDELPLTGNGKIDRRALPMPDVTAANAVSYTAPRNETEQKLADIWAEVLQMERVGVHDQFFEIGGHSLAGMKLLALIQKTFGVQLTLKDLFTSPTAAGLAQLIEGAERKAAESITPAAERETYPVSSPQKRMFVLQQLEGAETSYNMPSVLRLKGKLDAEKLKSVMKQLTERHEAFRTTFDIKDGETVQRIWAEADIDMEYYEASEEDAERIIQSFIRPFRLDQLPLVRTGLVKLAEHDHLLLFDMHHIISDGASVGVLIDELSRLYGGETLEPLRIHYKDYAVWQQKFIQSEQYRKQEEHWLRELDGELPVLTLPADYSRPAVQTFEGDKLVFSLTEEQTSALRSLAKQTDSTMYMVLLASYSAFLSKLSGQHDIIVGSPVAGRSHADLTNVIGVFVNTLALRTYPEADKTFTDYLKEVKQTALHAFDAQDYPLEDLLQKVEVQRDTSRNPLFDAVFSMQNANAENLVMEGIELKHHPFDRKTAKFDLTMTAEDTDEGLTFVLEYNTALFKPETAETWKHYWLQLLEAAAENPAAKLSELSLVNKTEKQALLDAWKGKTISVPRDKTVHRLFEETAARYADRPAAAYNGAKWTYGELNARANRIARILMDCGVTADERVGILTKPSLEMAAGVLGVLKAGAAFVPIDPDYPEERISYILQDSGAKLLLTQEALGVPDSYKGETILLDGGRSILSLPLDENDEANPQTETTADHLAYMIYTSGTTGQPKGVMVEHHALVNLCFWHHDAFAMTADDKSAKYAGFGFDASIWEMFPTWTIGAELHVIDEAIRLDITRLNHYFEEHGVTITFLPTQLAEQFMELENTSLRMLLVGGDKLKRAVKQPYTIVNNYGPTENTVVATSGVINPEEGSLSIGRAIANTRAYILGDGDQVQPEGIAGELCVAGRGLARGYLNREEETAKRFTADPFVPGERMYRTGDLVKWNAQCGIEYIGRIDQQVKVRGYRIELSEIEVRLAQLADVHDAAVTAVEDKAGNTALCAYVAPQQDDIETLKAALKDTLPDYMVPAFWVEMDELPVTANGKIDKKALPEPDIEAGSAAYKAPETEMETLLSDIWQEVLGLDQIGVSDNFFTLGGDSIKGIQMASRLNQHGYKLEMKDLFQHPTIEELVSYVERTEGKQADQGPVEGEADLTPIQRWFFEKNFTDKHHWNQSVMLHAKDGFDPDLVEKTLQALIEHHDALRMVYREEREGIIQTYLPVTECKASFDIVDLYGTDEDMLKSQIQRLADHLQGSLDLENGPLLKAEQYRTEQGDHLLIAVHHLVVDGVSWRILLEDFASGYKQAQQQNSIVLPQKTHSFKDWAEALNTFAQSEELKKQADYWAEADAEELRPLPKDHDPNKRLVKHTAAVKCELTEEETAQLLTDVHHPYGTEINDILLSALGLTIGEWTENGKVGINLEGHGREEIIPNVNISRTVGWFTAQYPLILQISKEDGVSSVIKTVKETVRRVPDKGVGYGILRYLSSDETEKGAAPEISFNYLGQFDNEVKTEWFEPSPYDMGRQVSEESEALYALSFSGMVTGGRFVISCSYNQEEYERSTVETQMQRFKDNLLMIIRHCTAKEEKEFTPSDFSAQDLEMDEMGDIFDMLEENLT</sequence>
<dbReference type="GO" id="GO:0043041">
    <property type="term" value="P:amino acid activation for nonribosomal peptide biosynthetic process"/>
    <property type="evidence" value="ECO:0007669"/>
    <property type="project" value="TreeGrafter"/>
</dbReference>
<dbReference type="SUPFAM" id="SSF47336">
    <property type="entry name" value="ACP-like"/>
    <property type="match status" value="3"/>
</dbReference>
<dbReference type="PANTHER" id="PTHR45527">
    <property type="entry name" value="NONRIBOSOMAL PEPTIDE SYNTHETASE"/>
    <property type="match status" value="1"/>
</dbReference>
<dbReference type="InterPro" id="IPR009081">
    <property type="entry name" value="PP-bd_ACP"/>
</dbReference>